<dbReference type="Pfam" id="PF02518">
    <property type="entry name" value="HATPase_c"/>
    <property type="match status" value="1"/>
</dbReference>
<feature type="transmembrane region" description="Helical" evidence="10">
    <location>
        <begin position="29"/>
        <end position="47"/>
    </location>
</feature>
<dbReference type="Gene3D" id="1.20.5.1930">
    <property type="match status" value="1"/>
</dbReference>
<feature type="transmembrane region" description="Helical" evidence="10">
    <location>
        <begin position="59"/>
        <end position="80"/>
    </location>
</feature>
<protein>
    <recommendedName>
        <fullName evidence="2">histidine kinase</fullName>
        <ecNumber evidence="2">2.7.13.3</ecNumber>
    </recommendedName>
</protein>
<keyword evidence="3" id="KW-0597">Phosphoprotein</keyword>
<keyword evidence="10" id="KW-0812">Transmembrane</keyword>
<evidence type="ECO:0000259" key="11">
    <source>
        <dbReference type="Pfam" id="PF02518"/>
    </source>
</evidence>
<evidence type="ECO:0000256" key="1">
    <source>
        <dbReference type="ARBA" id="ARBA00000085"/>
    </source>
</evidence>
<dbReference type="AlphaFoldDB" id="A0A543NNC6"/>
<evidence type="ECO:0000313" key="14">
    <source>
        <dbReference type="Proteomes" id="UP000317422"/>
    </source>
</evidence>
<comment type="caution">
    <text evidence="13">The sequence shown here is derived from an EMBL/GenBank/DDBJ whole genome shotgun (WGS) entry which is preliminary data.</text>
</comment>
<dbReference type="InterPro" id="IPR011712">
    <property type="entry name" value="Sig_transdc_His_kin_sub3_dim/P"/>
</dbReference>
<keyword evidence="4" id="KW-0808">Transferase</keyword>
<comment type="catalytic activity">
    <reaction evidence="1">
        <text>ATP + protein L-histidine = ADP + protein N-phospho-L-histidine.</text>
        <dbReference type="EC" id="2.7.13.3"/>
    </reaction>
</comment>
<name>A0A543NNC6_9ACTN</name>
<dbReference type="InterPro" id="IPR050482">
    <property type="entry name" value="Sensor_HK_TwoCompSys"/>
</dbReference>
<evidence type="ECO:0000256" key="4">
    <source>
        <dbReference type="ARBA" id="ARBA00022679"/>
    </source>
</evidence>
<keyword evidence="8" id="KW-0902">Two-component regulatory system</keyword>
<evidence type="ECO:0000256" key="2">
    <source>
        <dbReference type="ARBA" id="ARBA00012438"/>
    </source>
</evidence>
<proteinExistence type="predicted"/>
<dbReference type="PANTHER" id="PTHR24421:SF10">
    <property type="entry name" value="NITRATE_NITRITE SENSOR PROTEIN NARQ"/>
    <property type="match status" value="1"/>
</dbReference>
<feature type="transmembrane region" description="Helical" evidence="10">
    <location>
        <begin position="92"/>
        <end position="111"/>
    </location>
</feature>
<dbReference type="PANTHER" id="PTHR24421">
    <property type="entry name" value="NITRATE/NITRITE SENSOR PROTEIN NARX-RELATED"/>
    <property type="match status" value="1"/>
</dbReference>
<dbReference type="Pfam" id="PF07730">
    <property type="entry name" value="HisKA_3"/>
    <property type="match status" value="1"/>
</dbReference>
<dbReference type="GO" id="GO:0000155">
    <property type="term" value="F:phosphorelay sensor kinase activity"/>
    <property type="evidence" value="ECO:0007669"/>
    <property type="project" value="InterPro"/>
</dbReference>
<dbReference type="GO" id="GO:0046983">
    <property type="term" value="F:protein dimerization activity"/>
    <property type="evidence" value="ECO:0007669"/>
    <property type="project" value="InterPro"/>
</dbReference>
<dbReference type="GO" id="GO:0005524">
    <property type="term" value="F:ATP binding"/>
    <property type="evidence" value="ECO:0007669"/>
    <property type="project" value="UniProtKB-KW"/>
</dbReference>
<evidence type="ECO:0000256" key="8">
    <source>
        <dbReference type="ARBA" id="ARBA00023012"/>
    </source>
</evidence>
<evidence type="ECO:0000259" key="12">
    <source>
        <dbReference type="Pfam" id="PF07730"/>
    </source>
</evidence>
<keyword evidence="10" id="KW-1133">Transmembrane helix</keyword>
<feature type="domain" description="Histidine kinase/HSP90-like ATPase" evidence="11">
    <location>
        <begin position="258"/>
        <end position="344"/>
    </location>
</feature>
<sequence length="480" mass="51169">MSLRHFLPHTALALTTATALLHTLAGIHGVLGTGLTTCWITVAVTSYHVGRWNVPLRPAAVLFTAAATATLLLCEVLGIIQGGPRQLLEGLWHWAATTVLLLLAGVGPWLFGRFWRLRTELNTGGWSIAERVERERDVDIERARLRERTRIAAEMHDSLGHDLALIAVRASALEMAHNGDPDQAAAAGELREATHAATSRLSDIVRVLREGGDAPVTRGTDPDITTVIERTSAAGVPVRWLREGPPPDTATEAGRTACRIVQEALTNTMKHAADPRVTVETAQLAAELVVTVRETGGAGQQATAPGHGSGSGLAELRSLVEDLGGTFEAGPGSDGFVVTARLPRDDGATTASAAAQQPDAARKRTEAAHRTRRGLRRLIVVPLALAGVVSVLGAAVNYVVVANSVLSHSEYAGLSTGTPRPEVDRRLPAFQEPDGRSVDQPPVPSGASCQYYPENVWSGEPLYRLCFRDSTLVAKDVVRR</sequence>
<dbReference type="InterPro" id="IPR036890">
    <property type="entry name" value="HATPase_C_sf"/>
</dbReference>
<feature type="domain" description="Signal transduction histidine kinase subgroup 3 dimerisation and phosphoacceptor" evidence="12">
    <location>
        <begin position="147"/>
        <end position="211"/>
    </location>
</feature>
<keyword evidence="5" id="KW-0547">Nucleotide-binding</keyword>
<keyword evidence="10" id="KW-0472">Membrane</keyword>
<dbReference type="EC" id="2.7.13.3" evidence="2"/>
<gene>
    <name evidence="13" type="ORF">FHX37_3282</name>
</gene>
<feature type="region of interest" description="Disordered" evidence="9">
    <location>
        <begin position="347"/>
        <end position="368"/>
    </location>
</feature>
<feature type="compositionally biased region" description="Low complexity" evidence="9">
    <location>
        <begin position="348"/>
        <end position="359"/>
    </location>
</feature>
<reference evidence="13 14" key="1">
    <citation type="submission" date="2019-06" db="EMBL/GenBank/DDBJ databases">
        <title>Sequencing the genomes of 1000 actinobacteria strains.</title>
        <authorList>
            <person name="Klenk H.-P."/>
        </authorList>
    </citation>
    <scope>NUCLEOTIDE SEQUENCE [LARGE SCALE GENOMIC DNA]</scope>
    <source>
        <strain evidence="13 14">DSM 45015</strain>
    </source>
</reference>
<dbReference type="SUPFAM" id="SSF55874">
    <property type="entry name" value="ATPase domain of HSP90 chaperone/DNA topoisomerase II/histidine kinase"/>
    <property type="match status" value="1"/>
</dbReference>
<accession>A0A543NNC6</accession>
<evidence type="ECO:0000313" key="13">
    <source>
        <dbReference type="EMBL" id="TQN33276.1"/>
    </source>
</evidence>
<evidence type="ECO:0000256" key="7">
    <source>
        <dbReference type="ARBA" id="ARBA00022840"/>
    </source>
</evidence>
<keyword evidence="14" id="KW-1185">Reference proteome</keyword>
<dbReference type="Gene3D" id="3.30.565.10">
    <property type="entry name" value="Histidine kinase-like ATPase, C-terminal domain"/>
    <property type="match status" value="1"/>
</dbReference>
<feature type="transmembrane region" description="Helical" evidence="10">
    <location>
        <begin position="378"/>
        <end position="400"/>
    </location>
</feature>
<keyword evidence="6 13" id="KW-0418">Kinase</keyword>
<organism evidence="13 14">
    <name type="scientific">Haloactinospora alba</name>
    <dbReference type="NCBI Taxonomy" id="405555"/>
    <lineage>
        <taxon>Bacteria</taxon>
        <taxon>Bacillati</taxon>
        <taxon>Actinomycetota</taxon>
        <taxon>Actinomycetes</taxon>
        <taxon>Streptosporangiales</taxon>
        <taxon>Nocardiopsidaceae</taxon>
        <taxon>Haloactinospora</taxon>
    </lineage>
</organism>
<evidence type="ECO:0000256" key="5">
    <source>
        <dbReference type="ARBA" id="ARBA00022741"/>
    </source>
</evidence>
<evidence type="ECO:0000256" key="10">
    <source>
        <dbReference type="SAM" id="Phobius"/>
    </source>
</evidence>
<evidence type="ECO:0000256" key="9">
    <source>
        <dbReference type="SAM" id="MobiDB-lite"/>
    </source>
</evidence>
<dbReference type="GO" id="GO:0016020">
    <property type="term" value="C:membrane"/>
    <property type="evidence" value="ECO:0007669"/>
    <property type="project" value="InterPro"/>
</dbReference>
<dbReference type="InterPro" id="IPR003594">
    <property type="entry name" value="HATPase_dom"/>
</dbReference>
<dbReference type="CDD" id="cd16917">
    <property type="entry name" value="HATPase_UhpB-NarQ-NarX-like"/>
    <property type="match status" value="1"/>
</dbReference>
<evidence type="ECO:0000256" key="6">
    <source>
        <dbReference type="ARBA" id="ARBA00022777"/>
    </source>
</evidence>
<evidence type="ECO:0000256" key="3">
    <source>
        <dbReference type="ARBA" id="ARBA00022553"/>
    </source>
</evidence>
<dbReference type="EMBL" id="VFQC01000001">
    <property type="protein sequence ID" value="TQN33276.1"/>
    <property type="molecule type" value="Genomic_DNA"/>
</dbReference>
<keyword evidence="7" id="KW-0067">ATP-binding</keyword>
<dbReference type="Proteomes" id="UP000317422">
    <property type="component" value="Unassembled WGS sequence"/>
</dbReference>